<keyword evidence="3" id="KW-1185">Reference proteome</keyword>
<organism evidence="2 3">
    <name type="scientific">Pseudomonas canavaninivorans</name>
    <dbReference type="NCBI Taxonomy" id="2842348"/>
    <lineage>
        <taxon>Bacteria</taxon>
        <taxon>Pseudomonadati</taxon>
        <taxon>Pseudomonadota</taxon>
        <taxon>Gammaproteobacteria</taxon>
        <taxon>Pseudomonadales</taxon>
        <taxon>Pseudomonadaceae</taxon>
        <taxon>Pseudomonas</taxon>
    </lineage>
</organism>
<reference evidence="2 3" key="1">
    <citation type="journal article" date="2021" name="Microorganisms">
        <title>The Ever-Expanding Pseudomonas Genus: Description of 43 New Species and Partition of the Pseudomonas putida Group.</title>
        <authorList>
            <person name="Girard L."/>
            <person name="Lood C."/>
            <person name="Hofte M."/>
            <person name="Vandamme P."/>
            <person name="Rokni-Zadeh H."/>
            <person name="van Noort V."/>
            <person name="Lavigne R."/>
            <person name="De Mot R."/>
        </authorList>
    </citation>
    <scope>NUCLEOTIDE SEQUENCE [LARGE SCALE GENOMIC DNA]</scope>
    <source>
        <strain evidence="2 3">SWRI17</strain>
    </source>
</reference>
<name>A0ABX8QFM9_PSECO</name>
<evidence type="ECO:0000313" key="3">
    <source>
        <dbReference type="Proteomes" id="UP000824066"/>
    </source>
</evidence>
<evidence type="ECO:0000313" key="2">
    <source>
        <dbReference type="EMBL" id="QXI54053.1"/>
    </source>
</evidence>
<dbReference type="InterPro" id="IPR003737">
    <property type="entry name" value="GlcNAc_PI_deacetylase-related"/>
</dbReference>
<protein>
    <submittedName>
        <fullName evidence="2">PIG-L family deacetylase</fullName>
    </submittedName>
</protein>
<keyword evidence="1" id="KW-1133">Transmembrane helix</keyword>
<keyword evidence="1" id="KW-0812">Transmembrane</keyword>
<feature type="transmembrane region" description="Helical" evidence="1">
    <location>
        <begin position="20"/>
        <end position="49"/>
    </location>
</feature>
<proteinExistence type="predicted"/>
<evidence type="ECO:0000256" key="1">
    <source>
        <dbReference type="SAM" id="Phobius"/>
    </source>
</evidence>
<accession>A0ABX8QFM9</accession>
<sequence length="477" mass="53633">MSARKQQLLKRHRQRKRLLLVGVLLAALLLGYTVSWWSLVVFLAVGWVAHEAWLSDHLFYAPGDDYRYEFPAGTPQFPVTLREGCLQVAGAFDTHQTLVLQVRVKSSWLGHFLDPQVLIGDDRQDLERGVGAERFLNLTGQGQALASGTLALRGRFCKVAPQATLHVLSNPDFAQQRLLIVAPHADDAELAAFGLYSRAPEVAIVTLTQGEIEAERYRDMGLDPAQAARLKGRLRSWDSLAVPLWGGVAQQQCVQLGYYCLQLDAMAKAPAQSFGSQESGENDIREVRRFNALSLPGDVDGMPTWRNLVADLTHLLEHHRPEVVLTPHPELDPHSDHIAGTRALMEAIELSAWRPQTLLLYANHLHDNDRWPMGPAGYGIALPPAIEPLPADGLWSPLLDASVRMDKAMALGMQHDLQGRPPFKRRLRRTIQRLLAGRHWPRTGEDEFFRKSVRRHELFWVRRLGMSPQDDGQTRRP</sequence>
<dbReference type="Proteomes" id="UP000824066">
    <property type="component" value="Chromosome"/>
</dbReference>
<dbReference type="Pfam" id="PF02585">
    <property type="entry name" value="PIG-L"/>
    <property type="match status" value="1"/>
</dbReference>
<dbReference type="EMBL" id="CP077080">
    <property type="protein sequence ID" value="QXI54053.1"/>
    <property type="molecule type" value="Genomic_DNA"/>
</dbReference>
<dbReference type="RefSeq" id="WP_217861104.1">
    <property type="nucleotide sequence ID" value="NZ_CP077080.1"/>
</dbReference>
<keyword evidence="1" id="KW-0472">Membrane</keyword>
<gene>
    <name evidence="2" type="ORF">KSS97_03605</name>
</gene>